<keyword evidence="1" id="KW-0472">Membrane</keyword>
<evidence type="ECO:0000256" key="1">
    <source>
        <dbReference type="SAM" id="Phobius"/>
    </source>
</evidence>
<feature type="transmembrane region" description="Helical" evidence="1">
    <location>
        <begin position="39"/>
        <end position="57"/>
    </location>
</feature>
<gene>
    <name evidence="2" type="ORF">LX13_003980</name>
</gene>
<evidence type="ECO:0000313" key="2">
    <source>
        <dbReference type="EMBL" id="MCP2178139.1"/>
    </source>
</evidence>
<dbReference type="Proteomes" id="UP001206895">
    <property type="component" value="Unassembled WGS sequence"/>
</dbReference>
<sequence>MAVREPKDTSRPGFLAYLVMAVLWLAVAALSWFGARNAIYGRLAAIAFVVLAAWCILKALRIRTATAQTTQ</sequence>
<proteinExistence type="predicted"/>
<dbReference type="EMBL" id="JAMTCJ010000004">
    <property type="protein sequence ID" value="MCP2178139.1"/>
    <property type="molecule type" value="Genomic_DNA"/>
</dbReference>
<name>A0ABT1HJQ4_9NOCA</name>
<keyword evidence="1" id="KW-1133">Transmembrane helix</keyword>
<comment type="caution">
    <text evidence="2">The sequence shown here is derived from an EMBL/GenBank/DDBJ whole genome shotgun (WGS) entry which is preliminary data.</text>
</comment>
<organism evidence="2 3">
    <name type="scientific">Williamsia maris</name>
    <dbReference type="NCBI Taxonomy" id="72806"/>
    <lineage>
        <taxon>Bacteria</taxon>
        <taxon>Bacillati</taxon>
        <taxon>Actinomycetota</taxon>
        <taxon>Actinomycetes</taxon>
        <taxon>Mycobacteriales</taxon>
        <taxon>Nocardiaceae</taxon>
        <taxon>Williamsia</taxon>
    </lineage>
</organism>
<accession>A0ABT1HJQ4</accession>
<keyword evidence="3" id="KW-1185">Reference proteome</keyword>
<protein>
    <recommendedName>
        <fullName evidence="4">DUF2530 domain-containing protein</fullName>
    </recommendedName>
</protein>
<keyword evidence="1" id="KW-0812">Transmembrane</keyword>
<evidence type="ECO:0000313" key="3">
    <source>
        <dbReference type="Proteomes" id="UP001206895"/>
    </source>
</evidence>
<evidence type="ECO:0008006" key="4">
    <source>
        <dbReference type="Google" id="ProtNLM"/>
    </source>
</evidence>
<feature type="transmembrane region" description="Helical" evidence="1">
    <location>
        <begin position="12"/>
        <end position="33"/>
    </location>
</feature>
<reference evidence="2 3" key="1">
    <citation type="submission" date="2022-06" db="EMBL/GenBank/DDBJ databases">
        <title>Genomic Encyclopedia of Archaeal and Bacterial Type Strains, Phase II (KMG-II): from individual species to whole genera.</title>
        <authorList>
            <person name="Goeker M."/>
        </authorList>
    </citation>
    <scope>NUCLEOTIDE SEQUENCE [LARGE SCALE GENOMIC DNA]</scope>
    <source>
        <strain evidence="2 3">DSM 44693</strain>
    </source>
</reference>